<evidence type="ECO:0000313" key="1">
    <source>
        <dbReference type="EMBL" id="OSC96240.1"/>
    </source>
</evidence>
<sequence>MPLLRNASAVTYARRRCLLLLHPGSSARVPASLGRRANTVGMRRRFLRQVLCVVWLASESWSAPSSGGRAAGEDATHFLDPIVFHARHTVGVRAYVNRVAHA</sequence>
<keyword evidence="2" id="KW-1185">Reference proteome</keyword>
<organism evidence="1 2">
    <name type="scientific">Trametes coccinea (strain BRFM310)</name>
    <name type="common">Pycnoporus coccineus</name>
    <dbReference type="NCBI Taxonomy" id="1353009"/>
    <lineage>
        <taxon>Eukaryota</taxon>
        <taxon>Fungi</taxon>
        <taxon>Dikarya</taxon>
        <taxon>Basidiomycota</taxon>
        <taxon>Agaricomycotina</taxon>
        <taxon>Agaricomycetes</taxon>
        <taxon>Polyporales</taxon>
        <taxon>Polyporaceae</taxon>
        <taxon>Trametes</taxon>
    </lineage>
</organism>
<gene>
    <name evidence="1" type="ORF">PYCCODRAFT_155375</name>
</gene>
<protein>
    <submittedName>
        <fullName evidence="1">Uncharacterized protein</fullName>
    </submittedName>
</protein>
<dbReference type="EMBL" id="KZ084207">
    <property type="protein sequence ID" value="OSC96240.1"/>
    <property type="molecule type" value="Genomic_DNA"/>
</dbReference>
<dbReference type="AlphaFoldDB" id="A0A1Y2I775"/>
<proteinExistence type="predicted"/>
<accession>A0A1Y2I775</accession>
<name>A0A1Y2I775_TRAC3</name>
<evidence type="ECO:0000313" key="2">
    <source>
        <dbReference type="Proteomes" id="UP000193067"/>
    </source>
</evidence>
<dbReference type="Proteomes" id="UP000193067">
    <property type="component" value="Unassembled WGS sequence"/>
</dbReference>
<reference evidence="1 2" key="1">
    <citation type="journal article" date="2015" name="Biotechnol. Biofuels">
        <title>Enhanced degradation of softwood versus hardwood by the white-rot fungus Pycnoporus coccineus.</title>
        <authorList>
            <person name="Couturier M."/>
            <person name="Navarro D."/>
            <person name="Chevret D."/>
            <person name="Henrissat B."/>
            <person name="Piumi F."/>
            <person name="Ruiz-Duenas F.J."/>
            <person name="Martinez A.T."/>
            <person name="Grigoriev I.V."/>
            <person name="Riley R."/>
            <person name="Lipzen A."/>
            <person name="Berrin J.G."/>
            <person name="Master E.R."/>
            <person name="Rosso M.N."/>
        </authorList>
    </citation>
    <scope>NUCLEOTIDE SEQUENCE [LARGE SCALE GENOMIC DNA]</scope>
    <source>
        <strain evidence="1 2">BRFM310</strain>
    </source>
</reference>